<organism evidence="14">
    <name type="scientific">uncultured Synechococcales cyanobacterium</name>
    <dbReference type="NCBI Taxonomy" id="1936017"/>
    <lineage>
        <taxon>Bacteria</taxon>
        <taxon>Bacillati</taxon>
        <taxon>Cyanobacteriota</taxon>
        <taxon>Cyanophyceae</taxon>
        <taxon>Synechococcales</taxon>
        <taxon>environmental samples</taxon>
    </lineage>
</organism>
<dbReference type="GO" id="GO:0005886">
    <property type="term" value="C:plasma membrane"/>
    <property type="evidence" value="ECO:0007669"/>
    <property type="project" value="UniProtKB-SubCell"/>
</dbReference>
<dbReference type="GO" id="GO:0008360">
    <property type="term" value="P:regulation of cell shape"/>
    <property type="evidence" value="ECO:0007669"/>
    <property type="project" value="UniProtKB-KW"/>
</dbReference>
<dbReference type="GO" id="GO:0071555">
    <property type="term" value="P:cell wall organization"/>
    <property type="evidence" value="ECO:0007669"/>
    <property type="project" value="UniProtKB-KW"/>
</dbReference>
<feature type="binding site" evidence="11">
    <location>
        <position position="210"/>
    </location>
    <ligand>
        <name>UDP-N-acetyl-alpha-D-glucosamine</name>
        <dbReference type="ChEBI" id="CHEBI:57705"/>
    </ligand>
</feature>
<comment type="catalytic activity">
    <reaction evidence="11">
        <text>di-trans,octa-cis-undecaprenyl diphospho-N-acetyl-alpha-D-muramoyl-L-alanyl-D-glutamyl-meso-2,6-diaminopimeloyl-D-alanyl-D-alanine + UDP-N-acetyl-alpha-D-glucosamine = di-trans,octa-cis-undecaprenyl diphospho-[N-acetyl-alpha-D-glucosaminyl-(1-&gt;4)]-N-acetyl-alpha-D-muramoyl-L-alanyl-D-glutamyl-meso-2,6-diaminopimeloyl-D-alanyl-D-alanine + UDP + H(+)</text>
        <dbReference type="Rhea" id="RHEA:31227"/>
        <dbReference type="ChEBI" id="CHEBI:15378"/>
        <dbReference type="ChEBI" id="CHEBI:57705"/>
        <dbReference type="ChEBI" id="CHEBI:58223"/>
        <dbReference type="ChEBI" id="CHEBI:61387"/>
        <dbReference type="ChEBI" id="CHEBI:61388"/>
        <dbReference type="EC" id="2.4.1.227"/>
    </reaction>
</comment>
<comment type="pathway">
    <text evidence="11">Cell wall biogenesis; peptidoglycan biosynthesis.</text>
</comment>
<keyword evidence="4 11" id="KW-0328">Glycosyltransferase</keyword>
<dbReference type="AlphaFoldDB" id="A0A6J4V8Z2"/>
<dbReference type="InterPro" id="IPR006009">
    <property type="entry name" value="GlcNAc_MurG"/>
</dbReference>
<keyword evidence="6 11" id="KW-0133">Cell shape</keyword>
<evidence type="ECO:0000313" key="14">
    <source>
        <dbReference type="EMBL" id="CAA9568766.1"/>
    </source>
</evidence>
<keyword evidence="2" id="KW-0997">Cell inner membrane</keyword>
<keyword evidence="3 11" id="KW-0132">Cell division</keyword>
<keyword evidence="10 11" id="KW-0961">Cell wall biogenesis/degradation</keyword>
<evidence type="ECO:0000259" key="13">
    <source>
        <dbReference type="Pfam" id="PF04101"/>
    </source>
</evidence>
<evidence type="ECO:0000256" key="10">
    <source>
        <dbReference type="ARBA" id="ARBA00023316"/>
    </source>
</evidence>
<dbReference type="Pfam" id="PF04101">
    <property type="entry name" value="Glyco_tran_28_C"/>
    <property type="match status" value="1"/>
</dbReference>
<evidence type="ECO:0000256" key="7">
    <source>
        <dbReference type="ARBA" id="ARBA00022984"/>
    </source>
</evidence>
<evidence type="ECO:0000259" key="12">
    <source>
        <dbReference type="Pfam" id="PF03033"/>
    </source>
</evidence>
<dbReference type="EMBL" id="CADCWO010000078">
    <property type="protein sequence ID" value="CAA9568766.1"/>
    <property type="molecule type" value="Genomic_DNA"/>
</dbReference>
<dbReference type="GO" id="GO:0050511">
    <property type="term" value="F:undecaprenyldiphospho-muramoylpentapeptide beta-N-acetylglucosaminyltransferase activity"/>
    <property type="evidence" value="ECO:0007669"/>
    <property type="project" value="UniProtKB-UniRule"/>
</dbReference>
<proteinExistence type="inferred from homology"/>
<feature type="domain" description="Glycosyltransferase family 28 N-terminal" evidence="12">
    <location>
        <begin position="28"/>
        <end position="161"/>
    </location>
</feature>
<accession>A0A6J4V8Z2</accession>
<keyword evidence="8 11" id="KW-0472">Membrane</keyword>
<evidence type="ECO:0000256" key="2">
    <source>
        <dbReference type="ARBA" id="ARBA00022519"/>
    </source>
</evidence>
<dbReference type="EC" id="2.4.1.227" evidence="11"/>
<dbReference type="GO" id="GO:0009252">
    <property type="term" value="P:peptidoglycan biosynthetic process"/>
    <property type="evidence" value="ECO:0007669"/>
    <property type="project" value="UniProtKB-UniRule"/>
</dbReference>
<dbReference type="UniPathway" id="UPA00219"/>
<gene>
    <name evidence="11" type="primary">murG</name>
    <name evidence="14" type="ORF">AVDCRST_MAG81-1522</name>
</gene>
<evidence type="ECO:0000256" key="8">
    <source>
        <dbReference type="ARBA" id="ARBA00023136"/>
    </source>
</evidence>
<dbReference type="GO" id="GO:0051301">
    <property type="term" value="P:cell division"/>
    <property type="evidence" value="ECO:0007669"/>
    <property type="project" value="UniProtKB-KW"/>
</dbReference>
<dbReference type="InterPro" id="IPR007235">
    <property type="entry name" value="Glyco_trans_28_C"/>
</dbReference>
<evidence type="ECO:0000256" key="1">
    <source>
        <dbReference type="ARBA" id="ARBA00022475"/>
    </source>
</evidence>
<feature type="binding site" evidence="11">
    <location>
        <position position="304"/>
    </location>
    <ligand>
        <name>UDP-N-acetyl-alpha-D-glucosamine</name>
        <dbReference type="ChEBI" id="CHEBI:57705"/>
    </ligand>
</feature>
<comment type="caution">
    <text evidence="11">Lacks conserved residue(s) required for the propagation of feature annotation.</text>
</comment>
<dbReference type="HAMAP" id="MF_00033">
    <property type="entry name" value="MurG"/>
    <property type="match status" value="1"/>
</dbReference>
<dbReference type="PANTHER" id="PTHR21015:SF22">
    <property type="entry name" value="GLYCOSYLTRANSFERASE"/>
    <property type="match status" value="1"/>
</dbReference>
<keyword evidence="5 11" id="KW-0808">Transferase</keyword>
<dbReference type="InterPro" id="IPR004276">
    <property type="entry name" value="GlycoTrans_28_N"/>
</dbReference>
<feature type="domain" description="Glycosyl transferase family 28 C-terminal" evidence="13">
    <location>
        <begin position="204"/>
        <end position="358"/>
    </location>
</feature>
<evidence type="ECO:0000256" key="4">
    <source>
        <dbReference type="ARBA" id="ARBA00022676"/>
    </source>
</evidence>
<evidence type="ECO:0000256" key="5">
    <source>
        <dbReference type="ARBA" id="ARBA00022679"/>
    </source>
</evidence>
<evidence type="ECO:0000256" key="9">
    <source>
        <dbReference type="ARBA" id="ARBA00023306"/>
    </source>
</evidence>
<dbReference type="Gene3D" id="3.40.50.2000">
    <property type="entry name" value="Glycogen Phosphorylase B"/>
    <property type="match status" value="2"/>
</dbReference>
<dbReference type="GO" id="GO:0005975">
    <property type="term" value="P:carbohydrate metabolic process"/>
    <property type="evidence" value="ECO:0007669"/>
    <property type="project" value="InterPro"/>
</dbReference>
<dbReference type="NCBIfam" id="TIGR01133">
    <property type="entry name" value="murG"/>
    <property type="match status" value="1"/>
</dbReference>
<evidence type="ECO:0000256" key="11">
    <source>
        <dbReference type="HAMAP-Rule" id="MF_00033"/>
    </source>
</evidence>
<comment type="similarity">
    <text evidence="11">Belongs to the glycosyltransferase 28 family. MurG subfamily.</text>
</comment>
<evidence type="ECO:0000256" key="3">
    <source>
        <dbReference type="ARBA" id="ARBA00022618"/>
    </source>
</evidence>
<reference evidence="14" key="1">
    <citation type="submission" date="2020-02" db="EMBL/GenBank/DDBJ databases">
        <authorList>
            <person name="Meier V. D."/>
        </authorList>
    </citation>
    <scope>NUCLEOTIDE SEQUENCE</scope>
    <source>
        <strain evidence="14">AVDCRST_MAG81</strain>
    </source>
</reference>
<sequence>MPREETLSSAGTFGGAIQRPKAQQKRLLIAASGTGGHLFPALAVAEQLSDYQIEWLGVPDRLETRLVPAQYPLHTIAVEGFQKQLGLGSFVIFSRLVRAIVQVRRLLQQGQFSSVFTTGGYIAAPAIIAGRSLGLPTVLHESNALPGKVTRWLSPWCSSVALGFDAAAQQLPKARSIYVGTPVRSEFWQPAKLELDIPAEVRLVVVAGGSQGAVAINRLVRQCALTWLNEGIWVVHLTGDNDPEVSELIHPHYLPLPFYHNMAALLQRADLAISRAGAGTLTELAATGTPAILIPFPYAAEDHQTYNANVFVSAGAAKIFSQASLTPELLGAEALDLLRSPQVLSNMSQQASNLAVPDSTVQLAQLVRQMVESR</sequence>
<protein>
    <recommendedName>
        <fullName evidence="11">UDP-N-acetylglucosamine--N-acetylmuramyl-(pentapeptide) pyrophosphoryl-undecaprenol N-acetylglucosamine transferase</fullName>
        <ecNumber evidence="11">2.4.1.227</ecNumber>
    </recommendedName>
    <alternativeName>
        <fullName evidence="11">Undecaprenyl-PP-MurNAc-pentapeptide-UDPGlcNAc GlcNAc transferase</fullName>
    </alternativeName>
</protein>
<keyword evidence="7 11" id="KW-0573">Peptidoglycan synthesis</keyword>
<name>A0A6J4V8Z2_9CYAN</name>
<feature type="binding site" evidence="11">
    <location>
        <position position="143"/>
    </location>
    <ligand>
        <name>UDP-N-acetyl-alpha-D-glucosamine</name>
        <dbReference type="ChEBI" id="CHEBI:57705"/>
    </ligand>
</feature>
<feature type="binding site" evidence="11">
    <location>
        <position position="184"/>
    </location>
    <ligand>
        <name>UDP-N-acetyl-alpha-D-glucosamine</name>
        <dbReference type="ChEBI" id="CHEBI:57705"/>
    </ligand>
</feature>
<dbReference type="PANTHER" id="PTHR21015">
    <property type="entry name" value="UDP-N-ACETYLGLUCOSAMINE--N-ACETYLMURAMYL-(PENTAPEPTIDE) PYROPHOSPHORYL-UNDECAPRENOL N-ACETYLGLUCOSAMINE TRANSFERASE 1"/>
    <property type="match status" value="1"/>
</dbReference>
<keyword evidence="9 11" id="KW-0131">Cell cycle</keyword>
<comment type="function">
    <text evidence="11">Cell wall formation. Catalyzes the transfer of a GlcNAc subunit on undecaprenyl-pyrophosphoryl-MurNAc-pentapeptide (lipid intermediate I) to form undecaprenyl-pyrophosphoryl-MurNAc-(pentapeptide)GlcNAc (lipid intermediate II).</text>
</comment>
<keyword evidence="1 11" id="KW-1003">Cell membrane</keyword>
<dbReference type="CDD" id="cd03785">
    <property type="entry name" value="GT28_MurG"/>
    <property type="match status" value="1"/>
</dbReference>
<dbReference type="Pfam" id="PF03033">
    <property type="entry name" value="Glyco_transf_28"/>
    <property type="match status" value="1"/>
</dbReference>
<feature type="binding site" evidence="11">
    <location>
        <begin position="34"/>
        <end position="36"/>
    </location>
    <ligand>
        <name>UDP-N-acetyl-alpha-D-glucosamine</name>
        <dbReference type="ChEBI" id="CHEBI:57705"/>
    </ligand>
</feature>
<comment type="subcellular location">
    <subcellularLocation>
        <location evidence="11">Cell membrane</location>
        <topology evidence="11">Peripheral membrane protein</topology>
        <orientation evidence="11">Cytoplasmic side</orientation>
    </subcellularLocation>
</comment>
<evidence type="ECO:0000256" key="6">
    <source>
        <dbReference type="ARBA" id="ARBA00022960"/>
    </source>
</evidence>
<dbReference type="SUPFAM" id="SSF53756">
    <property type="entry name" value="UDP-Glycosyltransferase/glycogen phosphorylase"/>
    <property type="match status" value="1"/>
</dbReference>